<sequence length="155" mass="17801">MGSIFYGRSSSQGQHLPILKSPEKLSVSSNRIAEPIHLRFHKHRRKKKLKLVIPCTCHAIGEDQNHPNYCLFHTGCPFQFVKHKLQPLCDVPLQFPGRIRISGFLSVAVPVYYGVARPNNVDTSPLIWTPGTKVSWRADKRWLSFEEEGEMLYIF</sequence>
<reference evidence="1 2" key="1">
    <citation type="submission" date="2021-06" db="EMBL/GenBank/DDBJ databases">
        <title>Caerostris darwini draft genome.</title>
        <authorList>
            <person name="Kono N."/>
            <person name="Arakawa K."/>
        </authorList>
    </citation>
    <scope>NUCLEOTIDE SEQUENCE [LARGE SCALE GENOMIC DNA]</scope>
</reference>
<dbReference type="Proteomes" id="UP001054837">
    <property type="component" value="Unassembled WGS sequence"/>
</dbReference>
<organism evidence="1 2">
    <name type="scientific">Caerostris darwini</name>
    <dbReference type="NCBI Taxonomy" id="1538125"/>
    <lineage>
        <taxon>Eukaryota</taxon>
        <taxon>Metazoa</taxon>
        <taxon>Ecdysozoa</taxon>
        <taxon>Arthropoda</taxon>
        <taxon>Chelicerata</taxon>
        <taxon>Arachnida</taxon>
        <taxon>Araneae</taxon>
        <taxon>Araneomorphae</taxon>
        <taxon>Entelegynae</taxon>
        <taxon>Araneoidea</taxon>
        <taxon>Araneidae</taxon>
        <taxon>Caerostris</taxon>
    </lineage>
</organism>
<keyword evidence="2" id="KW-1185">Reference proteome</keyword>
<evidence type="ECO:0000313" key="1">
    <source>
        <dbReference type="EMBL" id="GIY87481.1"/>
    </source>
</evidence>
<dbReference type="EMBL" id="BPLQ01015341">
    <property type="protein sequence ID" value="GIY87481.1"/>
    <property type="molecule type" value="Genomic_DNA"/>
</dbReference>
<protein>
    <submittedName>
        <fullName evidence="1">Uncharacterized protein</fullName>
    </submittedName>
</protein>
<gene>
    <name evidence="1" type="ORF">CDAR_321091</name>
</gene>
<proteinExistence type="predicted"/>
<comment type="caution">
    <text evidence="1">The sequence shown here is derived from an EMBL/GenBank/DDBJ whole genome shotgun (WGS) entry which is preliminary data.</text>
</comment>
<evidence type="ECO:0000313" key="2">
    <source>
        <dbReference type="Proteomes" id="UP001054837"/>
    </source>
</evidence>
<dbReference type="AlphaFoldDB" id="A0AAV4X066"/>
<accession>A0AAV4X066</accession>
<name>A0AAV4X066_9ARAC</name>